<dbReference type="InterPro" id="IPR017930">
    <property type="entry name" value="Myb_dom"/>
</dbReference>
<protein>
    <submittedName>
        <fullName evidence="9">MYB transcription factor MYB17</fullName>
    </submittedName>
</protein>
<keyword evidence="5" id="KW-0804">Transcription</keyword>
<feature type="domain" description="HTH myb-type" evidence="8">
    <location>
        <begin position="57"/>
        <end position="111"/>
    </location>
</feature>
<dbReference type="Gene3D" id="1.10.10.60">
    <property type="entry name" value="Homeodomain-like"/>
    <property type="match status" value="2"/>
</dbReference>
<feature type="domain" description="Myb-like" evidence="7">
    <location>
        <begin position="57"/>
        <end position="107"/>
    </location>
</feature>
<evidence type="ECO:0000259" key="8">
    <source>
        <dbReference type="PROSITE" id="PS51294"/>
    </source>
</evidence>
<evidence type="ECO:0000256" key="5">
    <source>
        <dbReference type="ARBA" id="ARBA00023163"/>
    </source>
</evidence>
<dbReference type="GO" id="GO:0005634">
    <property type="term" value="C:nucleus"/>
    <property type="evidence" value="ECO:0007669"/>
    <property type="project" value="UniProtKB-SubCell"/>
</dbReference>
<dbReference type="InterPro" id="IPR009057">
    <property type="entry name" value="Homeodomain-like_sf"/>
</dbReference>
<dbReference type="SMART" id="SM00717">
    <property type="entry name" value="SANT"/>
    <property type="match status" value="1"/>
</dbReference>
<dbReference type="EMBL" id="BKCP01005528">
    <property type="protein sequence ID" value="GER38829.1"/>
    <property type="molecule type" value="Genomic_DNA"/>
</dbReference>
<keyword evidence="10" id="KW-1185">Reference proteome</keyword>
<dbReference type="AlphaFoldDB" id="A0A5A7Q140"/>
<gene>
    <name evidence="9" type="ORF">STAS_15370</name>
</gene>
<keyword evidence="2" id="KW-0677">Repeat</keyword>
<sequence>MQLQSCLTWDNFFVLINQDKQPHFEFSQFQQLPTILVTLSLRRCGKSCRLRWLNYLRPDIKHGVFTSDEENVICDLYNKVGRRWSVIASQLEGRTDNDVKNYWNSKLKKKVMATNCNPQNAPAASSPAVVLDQTTCCFANQPSFAETIPVNENYDFPRPIVEDELRPFAFGMDDQNYGVTGISTEDEENSCGVMSGIWSQDDDDVIGSNPDLFTNFQC</sequence>
<dbReference type="InterPro" id="IPR001005">
    <property type="entry name" value="SANT/Myb"/>
</dbReference>
<dbReference type="GO" id="GO:0003677">
    <property type="term" value="F:DNA binding"/>
    <property type="evidence" value="ECO:0007669"/>
    <property type="project" value="UniProtKB-KW"/>
</dbReference>
<evidence type="ECO:0000256" key="1">
    <source>
        <dbReference type="ARBA" id="ARBA00004123"/>
    </source>
</evidence>
<keyword evidence="4" id="KW-0238">DNA-binding</keyword>
<keyword evidence="3" id="KW-0805">Transcription regulation</keyword>
<keyword evidence="6" id="KW-0539">Nucleus</keyword>
<dbReference type="OrthoDB" id="2143914at2759"/>
<evidence type="ECO:0000313" key="10">
    <source>
        <dbReference type="Proteomes" id="UP000325081"/>
    </source>
</evidence>
<evidence type="ECO:0000313" key="9">
    <source>
        <dbReference type="EMBL" id="GER38829.1"/>
    </source>
</evidence>
<dbReference type="CDD" id="cd00167">
    <property type="entry name" value="SANT"/>
    <property type="match status" value="1"/>
</dbReference>
<evidence type="ECO:0000256" key="2">
    <source>
        <dbReference type="ARBA" id="ARBA00022737"/>
    </source>
</evidence>
<dbReference type="PANTHER" id="PTHR48000:SF67">
    <property type="entry name" value="MYB-LIKE DNA-BINDING DOMAIN CONTAINING PROTEIN, EXPRESSED"/>
    <property type="match status" value="1"/>
</dbReference>
<dbReference type="PROSITE" id="PS51294">
    <property type="entry name" value="HTH_MYB"/>
    <property type="match status" value="1"/>
</dbReference>
<reference evidence="10" key="1">
    <citation type="journal article" date="2019" name="Curr. Biol.">
        <title>Genome Sequence of Striga asiatica Provides Insight into the Evolution of Plant Parasitism.</title>
        <authorList>
            <person name="Yoshida S."/>
            <person name="Kim S."/>
            <person name="Wafula E.K."/>
            <person name="Tanskanen J."/>
            <person name="Kim Y.M."/>
            <person name="Honaas L."/>
            <person name="Yang Z."/>
            <person name="Spallek T."/>
            <person name="Conn C.E."/>
            <person name="Ichihashi Y."/>
            <person name="Cheong K."/>
            <person name="Cui S."/>
            <person name="Der J.P."/>
            <person name="Gundlach H."/>
            <person name="Jiao Y."/>
            <person name="Hori C."/>
            <person name="Ishida J.K."/>
            <person name="Kasahara H."/>
            <person name="Kiba T."/>
            <person name="Kim M.S."/>
            <person name="Koo N."/>
            <person name="Laohavisit A."/>
            <person name="Lee Y.H."/>
            <person name="Lumba S."/>
            <person name="McCourt P."/>
            <person name="Mortimer J.C."/>
            <person name="Mutuku J.M."/>
            <person name="Nomura T."/>
            <person name="Sasaki-Sekimoto Y."/>
            <person name="Seto Y."/>
            <person name="Wang Y."/>
            <person name="Wakatake T."/>
            <person name="Sakakibara H."/>
            <person name="Demura T."/>
            <person name="Yamaguchi S."/>
            <person name="Yoneyama K."/>
            <person name="Manabe R.I."/>
            <person name="Nelson D.C."/>
            <person name="Schulman A.H."/>
            <person name="Timko M.P."/>
            <person name="dePamphilis C.W."/>
            <person name="Choi D."/>
            <person name="Shirasu K."/>
        </authorList>
    </citation>
    <scope>NUCLEOTIDE SEQUENCE [LARGE SCALE GENOMIC DNA]</scope>
    <source>
        <strain evidence="10">cv. UVA1</strain>
    </source>
</reference>
<dbReference type="Pfam" id="PF00249">
    <property type="entry name" value="Myb_DNA-binding"/>
    <property type="match status" value="1"/>
</dbReference>
<dbReference type="PROSITE" id="PS50090">
    <property type="entry name" value="MYB_LIKE"/>
    <property type="match status" value="1"/>
</dbReference>
<dbReference type="PANTHER" id="PTHR48000">
    <property type="entry name" value="OS09G0431300 PROTEIN"/>
    <property type="match status" value="1"/>
</dbReference>
<evidence type="ECO:0000259" key="7">
    <source>
        <dbReference type="PROSITE" id="PS50090"/>
    </source>
</evidence>
<organism evidence="9 10">
    <name type="scientific">Striga asiatica</name>
    <name type="common">Asiatic witchweed</name>
    <name type="synonym">Buchnera asiatica</name>
    <dbReference type="NCBI Taxonomy" id="4170"/>
    <lineage>
        <taxon>Eukaryota</taxon>
        <taxon>Viridiplantae</taxon>
        <taxon>Streptophyta</taxon>
        <taxon>Embryophyta</taxon>
        <taxon>Tracheophyta</taxon>
        <taxon>Spermatophyta</taxon>
        <taxon>Magnoliopsida</taxon>
        <taxon>eudicotyledons</taxon>
        <taxon>Gunneridae</taxon>
        <taxon>Pentapetalae</taxon>
        <taxon>asterids</taxon>
        <taxon>lamiids</taxon>
        <taxon>Lamiales</taxon>
        <taxon>Orobanchaceae</taxon>
        <taxon>Buchnereae</taxon>
        <taxon>Striga</taxon>
    </lineage>
</organism>
<dbReference type="Proteomes" id="UP000325081">
    <property type="component" value="Unassembled WGS sequence"/>
</dbReference>
<name>A0A5A7Q140_STRAF</name>
<evidence type="ECO:0000256" key="4">
    <source>
        <dbReference type="ARBA" id="ARBA00023125"/>
    </source>
</evidence>
<evidence type="ECO:0000256" key="6">
    <source>
        <dbReference type="ARBA" id="ARBA00023242"/>
    </source>
</evidence>
<comment type="subcellular location">
    <subcellularLocation>
        <location evidence="1">Nucleus</location>
    </subcellularLocation>
</comment>
<dbReference type="SUPFAM" id="SSF46689">
    <property type="entry name" value="Homeodomain-like"/>
    <property type="match status" value="1"/>
</dbReference>
<evidence type="ECO:0000256" key="3">
    <source>
        <dbReference type="ARBA" id="ARBA00023015"/>
    </source>
</evidence>
<accession>A0A5A7Q140</accession>
<proteinExistence type="predicted"/>
<comment type="caution">
    <text evidence="9">The sequence shown here is derived from an EMBL/GenBank/DDBJ whole genome shotgun (WGS) entry which is preliminary data.</text>
</comment>